<dbReference type="InterPro" id="IPR010071">
    <property type="entry name" value="AA_adenyl_dom"/>
</dbReference>
<dbReference type="FunFam" id="3.40.50.980:FF:000001">
    <property type="entry name" value="Non-ribosomal peptide synthetase"/>
    <property type="match status" value="2"/>
</dbReference>
<sequence>MTDTGGLARLDEGEAKLESPHDTGGLARLDEGEAKLESPHDTGGLARLDDGEAKLESPRDTVDQATDANELRLELLRRRLAERGLAAASAEPQTGTANGSGPLTMSDGQRRMWFVQAIDPDGALANIAVSYRLTGPLDGARLQAALAAVAARHPVLRTVYAVDDAGEPHPVIAEVTPGFATHDLSDLAEQARALRLEVLAQREFGTSFRLDSDAPLRLTLVRVAPDEHILLLVAHHIAWDDDSWAVFFADLTAAYTDPDQFATRAPVPHPAAAAGSGHEAELKYWRTLLADPPDPLELPGPHGSAIPSTLRAGLCTRTLPAELMSDITDLARSNGATPYMVIAAALSALIHRYTATDDFLIASPVLNRTAGTEGAIGYFGNTVVLRAKVDAAARFSDLLAQTRDAALGAFGHQGINLDRVVRELNPDRRHGGVERLTRLSFGFRSTQGGGFQPDGITCSRADYRGKIAQLPLGIMVEAGADGALIEAEYLHDVLDEALVEQLLRHLVQLLTAAVAQPDKTVGELDMLGADDRAWLDAVSRGPDFAPPAEAPATLGSLVADRAAATPNAIAVVDDHGRYSYAEINARANRIAHHLIAAGIGTEDKVAVLFGRSTELVVTALGIAKAGAAYVPVDPEYPPDRIEFILGDARPSIVLREPLTDDELAGRPDTDPTDADRVRPLRSENLAYLIYTSGSTGLPKGVEVSHAPITEYLVWFGGEYGIDDTDVLLQVASPSFDVSIGELFGTLGNGARLVIPRPDGLRDIGYLTDLLQREGVTAMHFVPSLLGLFLSLPGVNQWRTLRRIPIGGEPLPGELADKFHATFDALLHNFYGPTETVVNSSRHKVEGPQGNRIVPIGSPNINTTMWLLDDALQPVPVGVIGEIYIGGTHVARGYFDRPGLTAERFVADPWTPGQRLYRTGDLARRNAAGDLEFIGRADDQVKVRGFRIELGEVASAISVDPSVGQCVVVVSDLPGLGRSLVAYLTPAGPGAGEDTVEIPRIRARVAAALPEYMAPAAYVVVDDIPITAHGKIDRAALPDPQPIESTPYREPQTDTEHVVAQLFAQLLSRDKVGADDSFFDLGGHSLLATKLVAAIRARCEVEIGIREIFEASTVARLAAAIDRAPTAQPGENGAGRPPLVAVPRSGDLPVSASQLRTWFAYRLDPSATGDNIPLSARLTGPCDTAALTAAIGDMVARHDSLRTTFREIDGLPHQVINAPAAVPVTELQCPETDPAAVAAWTRARLDEQRGTAFDLERDWPIRAALLHLPGNERVLSLVVHHIAADHWSVEVLFTDLLIAYRSRAAGSAPGWEPPALQYADFAHWQGELLRDESGLIEAQRRYWIEQLAGMADDTGPRPDFPRPATANGSGDSVAFTVPPQVRAGLAALARETGATEFMVVQSAVAVLLHLAGSGDDIPLGVPIAGRTDNALDNLVGFFVNIVVLRNQLSGNPTLREVVTRARETALGAYAHADLPFDRLVEALNPVRTLSRNPLFQVVVHVREAADVTHVIDSGRNDVEGDLVFRTVMPTFDIAHADLSVNLFTTADSDGEGYDGHLIYRTDLYERATVQRLADWLGRVLATMAGDPGRALRDISLVDDEQRERILHQWSRGAEIPAGDPQTIADVLAPSRSFDGVAVRCAGAELTYPQLHSRSDRLAELLIAAGVEPGTLVGLSVRRDLDLPVALVGIMKAGAGYFPLDPSYPRQRLEFMIDDVAPKVVLVSDGTRDAIPASDGVTLLCLDDADVQEELAKGTVGLGLPVPHPDDPMYLVFTSGSTGMPKGVLGTHRSMSARLNWQIAHYPVSGEDIRLAQSSMTFLEGGMEMLAGLAAGATLILADDNEFRNPEALARLIVDERVAQVTAVASLISVLVDSAPEAVRGLSRLVCSGEPVSADLLARLGGALDPDAQLLNNFGATETSGAVVRGELEPPTPKLGRPTPGSQAYLLDDALQPVPPGVVGEVYYAGPQIVRGYWKRPGLTSTRFVANPFSKTPGDRLYRSGDRARWTVDGVLEFVGRTDHQVKVRGFRVELAEVEAALRGAPGVATAAARTWEQRGVTTLAGYLVPAAPVADAAEFIASVRTAVAATLPGYMVPSSLTVLDAMPLTDSGKLNRPALPQPAVATRGESDPPVTATEQTLVGICAELLGVAAIGRSDGFFELGGDSILSVQLAARARAAGLDVDPRMIFEHPTFAELAAAVDAAAAAGGTPEAADTAFEPMSVSGLSSDALADLTAAWGDSP</sequence>
<keyword evidence="7" id="KW-1185">Reference proteome</keyword>
<dbReference type="SUPFAM" id="SSF47336">
    <property type="entry name" value="ACP-like"/>
    <property type="match status" value="2"/>
</dbReference>
<evidence type="ECO:0000256" key="2">
    <source>
        <dbReference type="ARBA" id="ARBA00022450"/>
    </source>
</evidence>
<feature type="compositionally biased region" description="Basic and acidic residues" evidence="4">
    <location>
        <begin position="663"/>
        <end position="676"/>
    </location>
</feature>
<feature type="compositionally biased region" description="Basic and acidic residues" evidence="4">
    <location>
        <begin position="47"/>
        <end position="62"/>
    </location>
</feature>
<dbReference type="InterPro" id="IPR042099">
    <property type="entry name" value="ANL_N_sf"/>
</dbReference>
<dbReference type="SUPFAM" id="SSF56801">
    <property type="entry name" value="Acetyl-CoA synthetase-like"/>
    <property type="match status" value="2"/>
</dbReference>
<dbReference type="Gene3D" id="3.30.559.10">
    <property type="entry name" value="Chloramphenicol acetyltransferase-like domain"/>
    <property type="match status" value="2"/>
</dbReference>
<evidence type="ECO:0000256" key="4">
    <source>
        <dbReference type="SAM" id="MobiDB-lite"/>
    </source>
</evidence>
<evidence type="ECO:0000256" key="3">
    <source>
        <dbReference type="ARBA" id="ARBA00022553"/>
    </source>
</evidence>
<dbReference type="GO" id="GO:0005829">
    <property type="term" value="C:cytosol"/>
    <property type="evidence" value="ECO:0007669"/>
    <property type="project" value="TreeGrafter"/>
</dbReference>
<dbReference type="Gene3D" id="3.40.50.12780">
    <property type="entry name" value="N-terminal domain of ligase-like"/>
    <property type="match status" value="2"/>
</dbReference>
<dbReference type="Gene3D" id="3.30.559.30">
    <property type="entry name" value="Nonribosomal peptide synthetase, condensation domain"/>
    <property type="match status" value="2"/>
</dbReference>
<dbReference type="FunFam" id="1.10.1200.10:FF:000016">
    <property type="entry name" value="Non-ribosomal peptide synthase"/>
    <property type="match status" value="1"/>
</dbReference>
<organism evidence="6 7">
    <name type="scientific">Mycolicibacter virginiensis</name>
    <dbReference type="NCBI Taxonomy" id="1795032"/>
    <lineage>
        <taxon>Bacteria</taxon>
        <taxon>Bacillati</taxon>
        <taxon>Actinomycetota</taxon>
        <taxon>Actinomycetes</taxon>
        <taxon>Mycobacteriales</taxon>
        <taxon>Mycobacteriaceae</taxon>
        <taxon>Mycolicibacter</taxon>
    </lineage>
</organism>
<dbReference type="GO" id="GO:0008610">
    <property type="term" value="P:lipid biosynthetic process"/>
    <property type="evidence" value="ECO:0007669"/>
    <property type="project" value="UniProtKB-ARBA"/>
</dbReference>
<dbReference type="Proteomes" id="UP000237911">
    <property type="component" value="Unassembled WGS sequence"/>
</dbReference>
<evidence type="ECO:0000256" key="1">
    <source>
        <dbReference type="ARBA" id="ARBA00001957"/>
    </source>
</evidence>
<dbReference type="GO" id="GO:0043041">
    <property type="term" value="P:amino acid activation for nonribosomal peptide biosynthetic process"/>
    <property type="evidence" value="ECO:0007669"/>
    <property type="project" value="TreeGrafter"/>
</dbReference>
<dbReference type="EMBL" id="PUEV01000052">
    <property type="protein sequence ID" value="PQM52112.1"/>
    <property type="molecule type" value="Genomic_DNA"/>
</dbReference>
<dbReference type="CDD" id="cd05930">
    <property type="entry name" value="A_NRPS"/>
    <property type="match status" value="1"/>
</dbReference>
<dbReference type="InterPro" id="IPR020845">
    <property type="entry name" value="AMP-binding_CS"/>
</dbReference>
<dbReference type="GO" id="GO:0072330">
    <property type="term" value="P:monocarboxylic acid biosynthetic process"/>
    <property type="evidence" value="ECO:0007669"/>
    <property type="project" value="UniProtKB-ARBA"/>
</dbReference>
<dbReference type="Pfam" id="PF00668">
    <property type="entry name" value="Condensation"/>
    <property type="match status" value="2"/>
</dbReference>
<accession>A0A9X7IMV7</accession>
<comment type="cofactor">
    <cofactor evidence="1">
        <name>pantetheine 4'-phosphate</name>
        <dbReference type="ChEBI" id="CHEBI:47942"/>
    </cofactor>
</comment>
<dbReference type="InterPro" id="IPR001242">
    <property type="entry name" value="Condensation_dom"/>
</dbReference>
<dbReference type="InterPro" id="IPR036736">
    <property type="entry name" value="ACP-like_sf"/>
</dbReference>
<dbReference type="FunFam" id="1.10.1200.10:FF:000005">
    <property type="entry name" value="Nonribosomal peptide synthetase 1"/>
    <property type="match status" value="1"/>
</dbReference>
<dbReference type="GO" id="GO:0044550">
    <property type="term" value="P:secondary metabolite biosynthetic process"/>
    <property type="evidence" value="ECO:0007669"/>
    <property type="project" value="TreeGrafter"/>
</dbReference>
<feature type="domain" description="Carrier" evidence="5">
    <location>
        <begin position="2127"/>
        <end position="2201"/>
    </location>
</feature>
<feature type="region of interest" description="Disordered" evidence="4">
    <location>
        <begin position="656"/>
        <end position="676"/>
    </location>
</feature>
<dbReference type="InterPro" id="IPR025110">
    <property type="entry name" value="AMP-bd_C"/>
</dbReference>
<dbReference type="FunFam" id="3.40.50.12780:FF:000012">
    <property type="entry name" value="Non-ribosomal peptide synthetase"/>
    <property type="match status" value="1"/>
</dbReference>
<dbReference type="FunFam" id="2.30.38.10:FF:000001">
    <property type="entry name" value="Non-ribosomal peptide synthetase PvdI"/>
    <property type="match status" value="1"/>
</dbReference>
<dbReference type="Gene3D" id="3.30.300.30">
    <property type="match status" value="2"/>
</dbReference>
<evidence type="ECO:0000313" key="7">
    <source>
        <dbReference type="Proteomes" id="UP000237911"/>
    </source>
</evidence>
<dbReference type="PROSITE" id="PS00455">
    <property type="entry name" value="AMP_BINDING"/>
    <property type="match status" value="2"/>
</dbReference>
<keyword evidence="3" id="KW-0597">Phosphoprotein</keyword>
<protein>
    <submittedName>
        <fullName evidence="6">Non-ribosomal peptide synthetase</fullName>
    </submittedName>
</protein>
<name>A0A9X7IMV7_9MYCO</name>
<reference evidence="6 7" key="1">
    <citation type="submission" date="2018-02" db="EMBL/GenBank/DDBJ databases">
        <title>Draft genome sequence of Mycobacterium virginiense isolated from mud of a swine farm in Japan.</title>
        <authorList>
            <person name="Ohya K."/>
        </authorList>
    </citation>
    <scope>NUCLEOTIDE SEQUENCE [LARGE SCALE GENOMIC DNA]</scope>
    <source>
        <strain evidence="6 7">GF75</strain>
    </source>
</reference>
<dbReference type="InterPro" id="IPR023213">
    <property type="entry name" value="CAT-like_dom_sf"/>
</dbReference>
<dbReference type="GO" id="GO:0003824">
    <property type="term" value="F:catalytic activity"/>
    <property type="evidence" value="ECO:0007669"/>
    <property type="project" value="InterPro"/>
</dbReference>
<dbReference type="InterPro" id="IPR000873">
    <property type="entry name" value="AMP-dep_synth/lig_dom"/>
</dbReference>
<feature type="compositionally biased region" description="Basic and acidic residues" evidence="4">
    <location>
        <begin position="9"/>
        <end position="21"/>
    </location>
</feature>
<feature type="domain" description="Carrier" evidence="5">
    <location>
        <begin position="1049"/>
        <end position="1124"/>
    </location>
</feature>
<dbReference type="CDD" id="cd19531">
    <property type="entry name" value="LCL_NRPS-like"/>
    <property type="match status" value="1"/>
</dbReference>
<dbReference type="InterPro" id="IPR045851">
    <property type="entry name" value="AMP-bd_C_sf"/>
</dbReference>
<dbReference type="PANTHER" id="PTHR45527:SF1">
    <property type="entry name" value="FATTY ACID SYNTHASE"/>
    <property type="match status" value="1"/>
</dbReference>
<feature type="compositionally biased region" description="Basic and acidic residues" evidence="4">
    <location>
        <begin position="28"/>
        <end position="40"/>
    </location>
</feature>
<dbReference type="SMART" id="SM00823">
    <property type="entry name" value="PKS_PP"/>
    <property type="match status" value="2"/>
</dbReference>
<dbReference type="Pfam" id="PF13193">
    <property type="entry name" value="AMP-binding_C"/>
    <property type="match status" value="2"/>
</dbReference>
<gene>
    <name evidence="6" type="ORF">C5U48_11415</name>
</gene>
<dbReference type="NCBIfam" id="TIGR01733">
    <property type="entry name" value="AA-adenyl-dom"/>
    <property type="match status" value="2"/>
</dbReference>
<dbReference type="InterPro" id="IPR006162">
    <property type="entry name" value="Ppantetheine_attach_site"/>
</dbReference>
<dbReference type="Gene3D" id="1.10.1200.10">
    <property type="entry name" value="ACP-like"/>
    <property type="match status" value="2"/>
</dbReference>
<evidence type="ECO:0000313" key="6">
    <source>
        <dbReference type="EMBL" id="PQM52112.1"/>
    </source>
</evidence>
<dbReference type="PROSITE" id="PS50075">
    <property type="entry name" value="CARRIER"/>
    <property type="match status" value="2"/>
</dbReference>
<evidence type="ECO:0000259" key="5">
    <source>
        <dbReference type="PROSITE" id="PS50075"/>
    </source>
</evidence>
<dbReference type="FunFam" id="3.30.300.30:FF:000015">
    <property type="entry name" value="Nonribosomal peptide synthase SidD"/>
    <property type="match status" value="1"/>
</dbReference>
<dbReference type="CDD" id="cd17646">
    <property type="entry name" value="A_NRPS_AB3403-like"/>
    <property type="match status" value="1"/>
</dbReference>
<dbReference type="Pfam" id="PF00501">
    <property type="entry name" value="AMP-binding"/>
    <property type="match status" value="2"/>
</dbReference>
<proteinExistence type="predicted"/>
<dbReference type="RefSeq" id="WP_105295128.1">
    <property type="nucleotide sequence ID" value="NZ_CP092430.2"/>
</dbReference>
<dbReference type="PANTHER" id="PTHR45527">
    <property type="entry name" value="NONRIBOSOMAL PEPTIDE SYNTHETASE"/>
    <property type="match status" value="1"/>
</dbReference>
<keyword evidence="2" id="KW-0596">Phosphopantetheine</keyword>
<dbReference type="PROSITE" id="PS00012">
    <property type="entry name" value="PHOSPHOPANTETHEINE"/>
    <property type="match status" value="2"/>
</dbReference>
<dbReference type="GO" id="GO:0031177">
    <property type="term" value="F:phosphopantetheine binding"/>
    <property type="evidence" value="ECO:0007669"/>
    <property type="project" value="InterPro"/>
</dbReference>
<comment type="caution">
    <text evidence="6">The sequence shown here is derived from an EMBL/GenBank/DDBJ whole genome shotgun (WGS) entry which is preliminary data.</text>
</comment>
<dbReference type="InterPro" id="IPR020806">
    <property type="entry name" value="PKS_PP-bd"/>
</dbReference>
<dbReference type="SUPFAM" id="SSF52777">
    <property type="entry name" value="CoA-dependent acyltransferases"/>
    <property type="match status" value="4"/>
</dbReference>
<dbReference type="InterPro" id="IPR009081">
    <property type="entry name" value="PP-bd_ACP"/>
</dbReference>
<dbReference type="Pfam" id="PF00550">
    <property type="entry name" value="PP-binding"/>
    <property type="match status" value="2"/>
</dbReference>
<dbReference type="CDD" id="cd19540">
    <property type="entry name" value="LCL_NRPS-like"/>
    <property type="match status" value="1"/>
</dbReference>
<feature type="region of interest" description="Disordered" evidence="4">
    <location>
        <begin position="1"/>
        <end position="68"/>
    </location>
</feature>